<dbReference type="Gene3D" id="3.30.750.24">
    <property type="entry name" value="STAS domain"/>
    <property type="match status" value="1"/>
</dbReference>
<evidence type="ECO:0000313" key="3">
    <source>
        <dbReference type="Proteomes" id="UP000315724"/>
    </source>
</evidence>
<dbReference type="SUPFAM" id="SSF49879">
    <property type="entry name" value="SMAD/FHA domain"/>
    <property type="match status" value="2"/>
</dbReference>
<dbReference type="Pfam" id="PF00498">
    <property type="entry name" value="FHA"/>
    <property type="match status" value="1"/>
</dbReference>
<organism evidence="2 3">
    <name type="scientific">Thalassoglobus polymorphus</name>
    <dbReference type="NCBI Taxonomy" id="2527994"/>
    <lineage>
        <taxon>Bacteria</taxon>
        <taxon>Pseudomonadati</taxon>
        <taxon>Planctomycetota</taxon>
        <taxon>Planctomycetia</taxon>
        <taxon>Planctomycetales</taxon>
        <taxon>Planctomycetaceae</taxon>
        <taxon>Thalassoglobus</taxon>
    </lineage>
</organism>
<reference evidence="2 3" key="1">
    <citation type="submission" date="2019-02" db="EMBL/GenBank/DDBJ databases">
        <title>Deep-cultivation of Planctomycetes and their phenomic and genomic characterization uncovers novel biology.</title>
        <authorList>
            <person name="Wiegand S."/>
            <person name="Jogler M."/>
            <person name="Boedeker C."/>
            <person name="Pinto D."/>
            <person name="Vollmers J."/>
            <person name="Rivas-Marin E."/>
            <person name="Kohn T."/>
            <person name="Peeters S.H."/>
            <person name="Heuer A."/>
            <person name="Rast P."/>
            <person name="Oberbeckmann S."/>
            <person name="Bunk B."/>
            <person name="Jeske O."/>
            <person name="Meyerdierks A."/>
            <person name="Storesund J.E."/>
            <person name="Kallscheuer N."/>
            <person name="Luecker S."/>
            <person name="Lage O.M."/>
            <person name="Pohl T."/>
            <person name="Merkel B.J."/>
            <person name="Hornburger P."/>
            <person name="Mueller R.-W."/>
            <person name="Bruemmer F."/>
            <person name="Labrenz M."/>
            <person name="Spormann A.M."/>
            <person name="Op den Camp H."/>
            <person name="Overmann J."/>
            <person name="Amann R."/>
            <person name="Jetten M.S.M."/>
            <person name="Mascher T."/>
            <person name="Medema M.H."/>
            <person name="Devos D.P."/>
            <person name="Kaster A.-K."/>
            <person name="Ovreas L."/>
            <person name="Rohde M."/>
            <person name="Galperin M.Y."/>
            <person name="Jogler C."/>
        </authorList>
    </citation>
    <scope>NUCLEOTIDE SEQUENCE [LARGE SCALE GENOMIC DNA]</scope>
    <source>
        <strain evidence="2 3">Mal48</strain>
    </source>
</reference>
<dbReference type="InterPro" id="IPR008984">
    <property type="entry name" value="SMAD_FHA_dom_sf"/>
</dbReference>
<dbReference type="InterPro" id="IPR036513">
    <property type="entry name" value="STAS_dom_sf"/>
</dbReference>
<dbReference type="EMBL" id="CP036267">
    <property type="protein sequence ID" value="QDT34103.1"/>
    <property type="molecule type" value="Genomic_DNA"/>
</dbReference>
<dbReference type="Proteomes" id="UP000315724">
    <property type="component" value="Chromosome"/>
</dbReference>
<dbReference type="CDD" id="cd00060">
    <property type="entry name" value="FHA"/>
    <property type="match status" value="2"/>
</dbReference>
<name>A0A517QR62_9PLAN</name>
<dbReference type="PROSITE" id="PS50006">
    <property type="entry name" value="FHA_DOMAIN"/>
    <property type="match status" value="2"/>
</dbReference>
<dbReference type="KEGG" id="tpol:Mal48_33630"/>
<dbReference type="Gene3D" id="2.60.200.20">
    <property type="match status" value="2"/>
</dbReference>
<dbReference type="Pfam" id="PF16697">
    <property type="entry name" value="Yop-YscD_cpl"/>
    <property type="match status" value="1"/>
</dbReference>
<feature type="domain" description="FHA" evidence="1">
    <location>
        <begin position="65"/>
        <end position="114"/>
    </location>
</feature>
<dbReference type="SMART" id="SM00240">
    <property type="entry name" value="FHA"/>
    <property type="match status" value="2"/>
</dbReference>
<dbReference type="SUPFAM" id="SSF52091">
    <property type="entry name" value="SpoIIaa-like"/>
    <property type="match status" value="1"/>
</dbReference>
<dbReference type="OrthoDB" id="283723at2"/>
<protein>
    <submittedName>
        <fullName evidence="2">FHA domain protein</fullName>
    </submittedName>
</protein>
<evidence type="ECO:0000259" key="1">
    <source>
        <dbReference type="PROSITE" id="PS50006"/>
    </source>
</evidence>
<accession>A0A517QR62</accession>
<feature type="domain" description="FHA" evidence="1">
    <location>
        <begin position="187"/>
        <end position="236"/>
    </location>
</feature>
<dbReference type="AlphaFoldDB" id="A0A517QR62"/>
<dbReference type="InterPro" id="IPR032030">
    <property type="entry name" value="YscD_cytoplasmic_dom"/>
</dbReference>
<proteinExistence type="predicted"/>
<gene>
    <name evidence="2" type="ORF">Mal48_33630</name>
</gene>
<evidence type="ECO:0000313" key="2">
    <source>
        <dbReference type="EMBL" id="QDT34103.1"/>
    </source>
</evidence>
<keyword evidence="3" id="KW-1185">Reference proteome</keyword>
<sequence>MNHGYPAVMDEQFINMLQYAAAVPAPLRIEVTKLGQETGSKEAGPEEIDLGERNTETIELAKPFVVIGRHPNSDIVVNDPAVSTRHVYLQAIGPRIAALDLCSRSGTEFQGAEFSGWLSHEHTIKIPGAEFKLCDPFWVNDTSLKPPTEFRPRDEQREEYGTLPKVELELLNTSSQGKRWPINRVITLIGRDERCRIAVIDSKISRVHCSLLLLPSGLWVIDLTGKEGVSVNGQHCNCAMLAEGTEFQLGPYQLAARYPEIPAQTYPPADYEERPENDFLTQHNRIFQTQIFGDTIVVLPLGDSQAFFYQDIRLETNRVVDVINKRHVKNIVIDFSKAATVGHILVESLYSFCRAVPGKAAVCACTVATYEMLQASKFFHIWPHYQTRQDALQAVSIPD</sequence>
<dbReference type="InterPro" id="IPR000253">
    <property type="entry name" value="FHA_dom"/>
</dbReference>
<dbReference type="RefSeq" id="WP_145201520.1">
    <property type="nucleotide sequence ID" value="NZ_CP036267.1"/>
</dbReference>